<keyword evidence="1" id="KW-0732">Signal</keyword>
<proteinExistence type="predicted"/>
<feature type="signal peptide" evidence="1">
    <location>
        <begin position="1"/>
        <end position="17"/>
    </location>
</feature>
<dbReference type="SUPFAM" id="SSF100910">
    <property type="entry name" value="Chemosensory protein Csp2"/>
    <property type="match status" value="1"/>
</dbReference>
<dbReference type="AlphaFoldDB" id="A0ABD0SLR0"/>
<accession>A0ABD0SLR0</accession>
<name>A0ABD0SLR0_LOXSC</name>
<organism evidence="2 3">
    <name type="scientific">Loxostege sticticalis</name>
    <name type="common">Beet webworm moth</name>
    <dbReference type="NCBI Taxonomy" id="481309"/>
    <lineage>
        <taxon>Eukaryota</taxon>
        <taxon>Metazoa</taxon>
        <taxon>Ecdysozoa</taxon>
        <taxon>Arthropoda</taxon>
        <taxon>Hexapoda</taxon>
        <taxon>Insecta</taxon>
        <taxon>Pterygota</taxon>
        <taxon>Neoptera</taxon>
        <taxon>Endopterygota</taxon>
        <taxon>Lepidoptera</taxon>
        <taxon>Glossata</taxon>
        <taxon>Ditrysia</taxon>
        <taxon>Pyraloidea</taxon>
        <taxon>Crambidae</taxon>
        <taxon>Pyraustinae</taxon>
        <taxon>Loxostege</taxon>
    </lineage>
</organism>
<evidence type="ECO:0000313" key="2">
    <source>
        <dbReference type="EMBL" id="KAL0820521.1"/>
    </source>
</evidence>
<protein>
    <submittedName>
        <fullName evidence="2">Uncharacterized protein</fullName>
    </submittedName>
</protein>
<gene>
    <name evidence="2" type="ORF">ABMA28_006377</name>
</gene>
<dbReference type="InterPro" id="IPR036682">
    <property type="entry name" value="OS_D_A10/PebIII_sf"/>
</dbReference>
<dbReference type="EMBL" id="JBEDNZ010000019">
    <property type="protein sequence ID" value="KAL0820521.1"/>
    <property type="molecule type" value="Genomic_DNA"/>
</dbReference>
<dbReference type="Gene3D" id="1.10.2080.10">
    <property type="entry name" value="Insect odorant-binding protein A10/Ejaculatory bulb-specific protein 3"/>
    <property type="match status" value="1"/>
</dbReference>
<evidence type="ECO:0000313" key="3">
    <source>
        <dbReference type="Proteomes" id="UP001549921"/>
    </source>
</evidence>
<sequence>MWFKLIFLATYVSVVVTDMGPPGFQRTFSEGVTSKGYRVVYGDEDLTVINEVVGSMDKDDILKAKVHLNEGIKPLPAEDVKCLMSVDRYCSLEMRKVKGILIQALKDDCEKCSIPEKESAGKVAASMMAHDPVGWKLFLTRSALQNRGEKIPPKPDKSRLKLVGDPEVVSSKYRYTMPGVKVRVKRYYAEKIPPSR</sequence>
<evidence type="ECO:0000256" key="1">
    <source>
        <dbReference type="SAM" id="SignalP"/>
    </source>
</evidence>
<comment type="caution">
    <text evidence="2">The sequence shown here is derived from an EMBL/GenBank/DDBJ whole genome shotgun (WGS) entry which is preliminary data.</text>
</comment>
<reference evidence="2 3" key="1">
    <citation type="submission" date="2024-06" db="EMBL/GenBank/DDBJ databases">
        <title>A chromosome-level genome assembly of beet webworm, Loxostege sticticalis.</title>
        <authorList>
            <person name="Zhang Y."/>
        </authorList>
    </citation>
    <scope>NUCLEOTIDE SEQUENCE [LARGE SCALE GENOMIC DNA]</scope>
    <source>
        <strain evidence="2">AQ028</strain>
        <tissue evidence="2">Male pupae</tissue>
    </source>
</reference>
<dbReference type="Proteomes" id="UP001549921">
    <property type="component" value="Unassembled WGS sequence"/>
</dbReference>
<feature type="chain" id="PRO_5044785998" evidence="1">
    <location>
        <begin position="18"/>
        <end position="196"/>
    </location>
</feature>
<dbReference type="Pfam" id="PF03392">
    <property type="entry name" value="OS-D"/>
    <property type="match status" value="1"/>
</dbReference>
<dbReference type="InterPro" id="IPR005055">
    <property type="entry name" value="A10/PebIII"/>
</dbReference>